<keyword evidence="3" id="KW-1185">Reference proteome</keyword>
<accession>A0A9P9CZL7</accession>
<organism evidence="2 3">
    <name type="scientific">Dactylonectria estremocensis</name>
    <dbReference type="NCBI Taxonomy" id="1079267"/>
    <lineage>
        <taxon>Eukaryota</taxon>
        <taxon>Fungi</taxon>
        <taxon>Dikarya</taxon>
        <taxon>Ascomycota</taxon>
        <taxon>Pezizomycotina</taxon>
        <taxon>Sordariomycetes</taxon>
        <taxon>Hypocreomycetidae</taxon>
        <taxon>Hypocreales</taxon>
        <taxon>Nectriaceae</taxon>
        <taxon>Dactylonectria</taxon>
    </lineage>
</organism>
<sequence length="132" mass="15001">MPPTSPSTTPSDLDAPTRFDPSDTNREVTVDTSSSVDYTGYEGIDWNRLSGYCIRKHRRRQRTGWVWEYGFDIEKDALVADSGSVKSVTGRRHPSLICTMLHLRAKQTVIWKMSYFPWGIKAEDIGLPCMVT</sequence>
<proteinExistence type="predicted"/>
<dbReference type="EMBL" id="JAGMUU010000069">
    <property type="protein sequence ID" value="KAH7109739.1"/>
    <property type="molecule type" value="Genomic_DNA"/>
</dbReference>
<reference evidence="2" key="1">
    <citation type="journal article" date="2021" name="Nat. Commun.">
        <title>Genetic determinants of endophytism in the Arabidopsis root mycobiome.</title>
        <authorList>
            <person name="Mesny F."/>
            <person name="Miyauchi S."/>
            <person name="Thiergart T."/>
            <person name="Pickel B."/>
            <person name="Atanasova L."/>
            <person name="Karlsson M."/>
            <person name="Huettel B."/>
            <person name="Barry K.W."/>
            <person name="Haridas S."/>
            <person name="Chen C."/>
            <person name="Bauer D."/>
            <person name="Andreopoulos W."/>
            <person name="Pangilinan J."/>
            <person name="LaButti K."/>
            <person name="Riley R."/>
            <person name="Lipzen A."/>
            <person name="Clum A."/>
            <person name="Drula E."/>
            <person name="Henrissat B."/>
            <person name="Kohler A."/>
            <person name="Grigoriev I.V."/>
            <person name="Martin F.M."/>
            <person name="Hacquard S."/>
        </authorList>
    </citation>
    <scope>NUCLEOTIDE SEQUENCE</scope>
    <source>
        <strain evidence="2">MPI-CAGE-AT-0021</strain>
    </source>
</reference>
<dbReference type="AlphaFoldDB" id="A0A9P9CZL7"/>
<protein>
    <submittedName>
        <fullName evidence="2">Uncharacterized protein</fullName>
    </submittedName>
</protein>
<feature type="compositionally biased region" description="Basic and acidic residues" evidence="1">
    <location>
        <begin position="15"/>
        <end position="29"/>
    </location>
</feature>
<dbReference type="OrthoDB" id="5100912at2759"/>
<dbReference type="Proteomes" id="UP000717696">
    <property type="component" value="Unassembled WGS sequence"/>
</dbReference>
<gene>
    <name evidence="2" type="ORF">B0J13DRAFT_534711</name>
</gene>
<feature type="compositionally biased region" description="Low complexity" evidence="1">
    <location>
        <begin position="1"/>
        <end position="11"/>
    </location>
</feature>
<evidence type="ECO:0000313" key="2">
    <source>
        <dbReference type="EMBL" id="KAH7109739.1"/>
    </source>
</evidence>
<name>A0A9P9CZL7_9HYPO</name>
<evidence type="ECO:0000313" key="3">
    <source>
        <dbReference type="Proteomes" id="UP000717696"/>
    </source>
</evidence>
<comment type="caution">
    <text evidence="2">The sequence shown here is derived from an EMBL/GenBank/DDBJ whole genome shotgun (WGS) entry which is preliminary data.</text>
</comment>
<feature type="region of interest" description="Disordered" evidence="1">
    <location>
        <begin position="1"/>
        <end position="32"/>
    </location>
</feature>
<evidence type="ECO:0000256" key="1">
    <source>
        <dbReference type="SAM" id="MobiDB-lite"/>
    </source>
</evidence>